<keyword evidence="2 6" id="KW-0349">Heme</keyword>
<dbReference type="KEGG" id="abac:LuPra_02428"/>
<dbReference type="AlphaFoldDB" id="A0A143PKY5"/>
<keyword evidence="4" id="KW-0249">Electron transport</keyword>
<dbReference type="PANTHER" id="PTHR37823">
    <property type="entry name" value="CYTOCHROME C-553-LIKE"/>
    <property type="match status" value="1"/>
</dbReference>
<dbReference type="EMBL" id="CP015136">
    <property type="protein sequence ID" value="AMY09215.1"/>
    <property type="molecule type" value="Genomic_DNA"/>
</dbReference>
<accession>A0A143PKY5</accession>
<dbReference type="Pfam" id="PF13442">
    <property type="entry name" value="Cytochrome_CBB3"/>
    <property type="match status" value="1"/>
</dbReference>
<evidence type="ECO:0000313" key="8">
    <source>
        <dbReference type="EMBL" id="AMY09215.1"/>
    </source>
</evidence>
<dbReference type="Gene3D" id="1.10.760.10">
    <property type="entry name" value="Cytochrome c-like domain"/>
    <property type="match status" value="2"/>
</dbReference>
<dbReference type="STRING" id="1855912.LuPra_02428"/>
<keyword evidence="1" id="KW-0813">Transport</keyword>
<keyword evidence="5 6" id="KW-0408">Iron</keyword>
<dbReference type="Pfam" id="PF00034">
    <property type="entry name" value="Cytochrom_C"/>
    <property type="match status" value="1"/>
</dbReference>
<reference evidence="8 9" key="1">
    <citation type="journal article" date="2016" name="Genome Announc.">
        <title>First Complete Genome Sequence of a Subdivision 6 Acidobacterium Strain.</title>
        <authorList>
            <person name="Huang S."/>
            <person name="Vieira S."/>
            <person name="Bunk B."/>
            <person name="Riedel T."/>
            <person name="Sproer C."/>
            <person name="Overmann J."/>
        </authorList>
    </citation>
    <scope>NUCLEOTIDE SEQUENCE [LARGE SCALE GENOMIC DNA]</scope>
    <source>
        <strain evidence="9">DSM 100886 HEG_-6_39</strain>
    </source>
</reference>
<dbReference type="PROSITE" id="PS51007">
    <property type="entry name" value="CYTC"/>
    <property type="match status" value="2"/>
</dbReference>
<evidence type="ECO:0000256" key="3">
    <source>
        <dbReference type="ARBA" id="ARBA00022723"/>
    </source>
</evidence>
<dbReference type="PANTHER" id="PTHR37823:SF1">
    <property type="entry name" value="CYTOCHROME C-553-LIKE"/>
    <property type="match status" value="1"/>
</dbReference>
<dbReference type="RefSeq" id="WP_110170980.1">
    <property type="nucleotide sequence ID" value="NZ_CP015136.1"/>
</dbReference>
<dbReference type="OrthoDB" id="7933886at2"/>
<evidence type="ECO:0000256" key="2">
    <source>
        <dbReference type="ARBA" id="ARBA00022617"/>
    </source>
</evidence>
<evidence type="ECO:0000259" key="7">
    <source>
        <dbReference type="PROSITE" id="PS51007"/>
    </source>
</evidence>
<dbReference type="InterPro" id="IPR036909">
    <property type="entry name" value="Cyt_c-like_dom_sf"/>
</dbReference>
<dbReference type="Proteomes" id="UP000076079">
    <property type="component" value="Chromosome"/>
</dbReference>
<reference evidence="9" key="2">
    <citation type="submission" date="2016-04" db="EMBL/GenBank/DDBJ databases">
        <title>First Complete Genome Sequence of a Subdivision 6 Acidobacterium.</title>
        <authorList>
            <person name="Huang S."/>
            <person name="Vieira S."/>
            <person name="Bunk B."/>
            <person name="Riedel T."/>
            <person name="Sproeer C."/>
            <person name="Overmann J."/>
        </authorList>
    </citation>
    <scope>NUCLEOTIDE SEQUENCE [LARGE SCALE GENOMIC DNA]</scope>
    <source>
        <strain evidence="9">DSM 100886 HEG_-6_39</strain>
    </source>
</reference>
<dbReference type="InterPro" id="IPR051811">
    <property type="entry name" value="Cytochrome_c550/c551-like"/>
</dbReference>
<dbReference type="GO" id="GO:0009055">
    <property type="term" value="F:electron transfer activity"/>
    <property type="evidence" value="ECO:0007669"/>
    <property type="project" value="InterPro"/>
</dbReference>
<dbReference type="SUPFAM" id="SSF46626">
    <property type="entry name" value="Cytochrome c"/>
    <property type="match status" value="2"/>
</dbReference>
<evidence type="ECO:0000256" key="5">
    <source>
        <dbReference type="ARBA" id="ARBA00023004"/>
    </source>
</evidence>
<organism evidence="8 9">
    <name type="scientific">Luteitalea pratensis</name>
    <dbReference type="NCBI Taxonomy" id="1855912"/>
    <lineage>
        <taxon>Bacteria</taxon>
        <taxon>Pseudomonadati</taxon>
        <taxon>Acidobacteriota</taxon>
        <taxon>Vicinamibacteria</taxon>
        <taxon>Vicinamibacterales</taxon>
        <taxon>Vicinamibacteraceae</taxon>
        <taxon>Luteitalea</taxon>
    </lineage>
</organism>
<evidence type="ECO:0000313" key="9">
    <source>
        <dbReference type="Proteomes" id="UP000076079"/>
    </source>
</evidence>
<gene>
    <name evidence="8" type="primary">norC</name>
    <name evidence="8" type="ORF">LuPra_02428</name>
</gene>
<keyword evidence="9" id="KW-1185">Reference proteome</keyword>
<evidence type="ECO:0000256" key="6">
    <source>
        <dbReference type="PROSITE-ProRule" id="PRU00433"/>
    </source>
</evidence>
<keyword evidence="3 6" id="KW-0479">Metal-binding</keyword>
<sequence length="268" mass="28907">MTKRHTRLFFVVGTSVFAAIFLGLTIHSHMRFGELTHAEAITPQVIAGKHVWHRKNCINCHTLLGEGAYYAPDLTKITQQRGEAYLRLFLRDPSRFYSEQRHGRVMPNMKLSDEQITDVIAFLTWVSNIDNQGWPPRPIVVSAALPDATAANAATAASGDPVALGEAVFRRSPPACFSCHSTTAGTVLVGPSMAGIATRAATLIADSSYKGAARSAPDYIRESILNPSAYVVPGPTFGAGGQSVMPPLGALLKPEEVEQLVAYLATFK</sequence>
<dbReference type="GO" id="GO:0020037">
    <property type="term" value="F:heme binding"/>
    <property type="evidence" value="ECO:0007669"/>
    <property type="project" value="InterPro"/>
</dbReference>
<protein>
    <submittedName>
        <fullName evidence="8">Nitric oxide reductase cytochrome c subunit</fullName>
    </submittedName>
</protein>
<name>A0A143PKY5_LUTPR</name>
<dbReference type="GO" id="GO:0046872">
    <property type="term" value="F:metal ion binding"/>
    <property type="evidence" value="ECO:0007669"/>
    <property type="project" value="UniProtKB-KW"/>
</dbReference>
<feature type="domain" description="Cytochrome c" evidence="7">
    <location>
        <begin position="160"/>
        <end position="268"/>
    </location>
</feature>
<evidence type="ECO:0000256" key="4">
    <source>
        <dbReference type="ARBA" id="ARBA00022982"/>
    </source>
</evidence>
<evidence type="ECO:0000256" key="1">
    <source>
        <dbReference type="ARBA" id="ARBA00022448"/>
    </source>
</evidence>
<dbReference type="InterPro" id="IPR009056">
    <property type="entry name" value="Cyt_c-like_dom"/>
</dbReference>
<feature type="domain" description="Cytochrome c" evidence="7">
    <location>
        <begin position="43"/>
        <end position="127"/>
    </location>
</feature>
<dbReference type="PATRIC" id="fig|1813736.3.peg.2552"/>
<proteinExistence type="predicted"/>